<dbReference type="SUPFAM" id="SSF51316">
    <property type="entry name" value="Mss4-like"/>
    <property type="match status" value="1"/>
</dbReference>
<organism evidence="6 7">
    <name type="scientific">Microvirga brassicacearum</name>
    <dbReference type="NCBI Taxonomy" id="2580413"/>
    <lineage>
        <taxon>Bacteria</taxon>
        <taxon>Pseudomonadati</taxon>
        <taxon>Pseudomonadota</taxon>
        <taxon>Alphaproteobacteria</taxon>
        <taxon>Hyphomicrobiales</taxon>
        <taxon>Methylobacteriaceae</taxon>
        <taxon>Microvirga</taxon>
    </lineage>
</organism>
<evidence type="ECO:0000313" key="7">
    <source>
        <dbReference type="Proteomes" id="UP000325684"/>
    </source>
</evidence>
<accession>A0A5N3P5Z1</accession>
<dbReference type="GO" id="GO:0016846">
    <property type="term" value="F:carbon-sulfur lyase activity"/>
    <property type="evidence" value="ECO:0007669"/>
    <property type="project" value="InterPro"/>
</dbReference>
<dbReference type="OrthoDB" id="9807246at2"/>
<comment type="caution">
    <text evidence="6">The sequence shown here is derived from an EMBL/GenBank/DDBJ whole genome shotgun (WGS) entry which is preliminary data.</text>
</comment>
<dbReference type="AlphaFoldDB" id="A0A5N3P5Z1"/>
<feature type="domain" description="CENP-V/GFA" evidence="5">
    <location>
        <begin position="3"/>
        <end position="117"/>
    </location>
</feature>
<dbReference type="RefSeq" id="WP_150947767.1">
    <property type="nucleotide sequence ID" value="NZ_VCMV01000042.1"/>
</dbReference>
<gene>
    <name evidence="6" type="ORF">FEZ63_19905</name>
</gene>
<dbReference type="InterPro" id="IPR006913">
    <property type="entry name" value="CENP-V/GFA"/>
</dbReference>
<dbReference type="Pfam" id="PF04828">
    <property type="entry name" value="GFA"/>
    <property type="match status" value="1"/>
</dbReference>
<keyword evidence="2" id="KW-0479">Metal-binding</keyword>
<dbReference type="InterPro" id="IPR011057">
    <property type="entry name" value="Mss4-like_sf"/>
</dbReference>
<comment type="similarity">
    <text evidence="1">Belongs to the Gfa family.</text>
</comment>
<evidence type="ECO:0000259" key="5">
    <source>
        <dbReference type="PROSITE" id="PS51891"/>
    </source>
</evidence>
<evidence type="ECO:0000256" key="3">
    <source>
        <dbReference type="ARBA" id="ARBA00022833"/>
    </source>
</evidence>
<sequence length="137" mass="14085">MTLTGGCGCGAVQYQIASPLGPGRSCHCSRCRKTFSGAGSAYAEVVPGSFSWLRGEDNLTFYETMPGWGLCFCKTCGTTLCGVAGDAVHGVTLGSVDGDPGVAIEMHLFVGSKAPWDHIGGPAPQFLEAPPPANKSS</sequence>
<evidence type="ECO:0000313" key="6">
    <source>
        <dbReference type="EMBL" id="KAB0265115.1"/>
    </source>
</evidence>
<reference evidence="6 7" key="1">
    <citation type="journal article" date="2019" name="Microorganisms">
        <title>Genome Insights into the Novel Species Microvirga brassicacearum, a Rapeseed Endophyte with Biotechnological Potential.</title>
        <authorList>
            <person name="Jimenez-Gomez A."/>
            <person name="Saati-Santamaria Z."/>
            <person name="Igual J.M."/>
            <person name="Rivas R."/>
            <person name="Mateos P.F."/>
            <person name="Garcia-Fraile P."/>
        </authorList>
    </citation>
    <scope>NUCLEOTIDE SEQUENCE [LARGE SCALE GENOMIC DNA]</scope>
    <source>
        <strain evidence="6 7">CDVBN77</strain>
    </source>
</reference>
<dbReference type="Gene3D" id="3.90.1590.10">
    <property type="entry name" value="glutathione-dependent formaldehyde- activating enzyme (gfa)"/>
    <property type="match status" value="1"/>
</dbReference>
<name>A0A5N3P5Z1_9HYPH</name>
<dbReference type="Proteomes" id="UP000325684">
    <property type="component" value="Unassembled WGS sequence"/>
</dbReference>
<protein>
    <submittedName>
        <fullName evidence="6">GFA family protein</fullName>
    </submittedName>
</protein>
<keyword evidence="3" id="KW-0862">Zinc</keyword>
<keyword evidence="7" id="KW-1185">Reference proteome</keyword>
<evidence type="ECO:0000256" key="2">
    <source>
        <dbReference type="ARBA" id="ARBA00022723"/>
    </source>
</evidence>
<proteinExistence type="inferred from homology"/>
<dbReference type="GO" id="GO:0046872">
    <property type="term" value="F:metal ion binding"/>
    <property type="evidence" value="ECO:0007669"/>
    <property type="project" value="UniProtKB-KW"/>
</dbReference>
<evidence type="ECO:0000256" key="4">
    <source>
        <dbReference type="ARBA" id="ARBA00023239"/>
    </source>
</evidence>
<dbReference type="PANTHER" id="PTHR33337:SF40">
    <property type="entry name" value="CENP-V_GFA DOMAIN-CONTAINING PROTEIN-RELATED"/>
    <property type="match status" value="1"/>
</dbReference>
<dbReference type="PANTHER" id="PTHR33337">
    <property type="entry name" value="GFA DOMAIN-CONTAINING PROTEIN"/>
    <property type="match status" value="1"/>
</dbReference>
<dbReference type="EMBL" id="VCMV01000042">
    <property type="protein sequence ID" value="KAB0265115.1"/>
    <property type="molecule type" value="Genomic_DNA"/>
</dbReference>
<keyword evidence="4" id="KW-0456">Lyase</keyword>
<evidence type="ECO:0000256" key="1">
    <source>
        <dbReference type="ARBA" id="ARBA00005495"/>
    </source>
</evidence>
<dbReference type="PROSITE" id="PS51891">
    <property type="entry name" value="CENP_V_GFA"/>
    <property type="match status" value="1"/>
</dbReference>